<feature type="compositionally biased region" description="Low complexity" evidence="2">
    <location>
        <begin position="603"/>
        <end position="613"/>
    </location>
</feature>
<sequence>MAKYFAVLLLFLGSQGFAQKITEHLTATIIGSGSPKYSTERSGPSVLISYKKTQILVDMGNGTQANLNKNNTKIKGIDGFLFTHHHLDHNEEFAPIFIQSLLGGNKSIVAGPKQTTGIVDHIFGIYEEDIEYRLSRSGRGLKDVKPNFDAKNLTGTASFFIGDVRVTYTPVHHTIATLAYRFDVGKESIVISGDLTYSESLPILAKDADYLIIDSGGAIELDSKRNAIPARNTGNRTPNKEKAHVNLAESALMAKEANVKNLVLTHFNFDQVDEAATTSALRAHYTGTVLYAHDLMTLPLQQEVHSHDGVSHAHHNEHLPEIKNSSKETLSLKNKVSITEDKQHDLRIIKSNAIPNHTVGLFPTKGNPNKIAEQQKVYTLDLTPELASNITYVYDLGIDRGKPSYVFGVAINGVKFEPSANEYFKNKETNQPNYEWPLEPLSDEVNLGEDYNNAHVQPNGEYHYHGTPTGLVATFDSNKMTLVGWAADGFPMYYKMGYQDPMNPASEVVQLKSSYVLKRGERPGDGISAPNGAYSGKYVRDYEYHIGSGDLDECNGRTGVTPEFPGGTYYYVVSDEFPSASRCFKGTPSDDFEIGGGRNRTGQNQPQKKNPQPAEGRTSNRAPSFTDLLKRMDFNQDKKISESEAQGNLKENFKNRDRNKDGYITEEEMTRNSRP</sequence>
<dbReference type="EMBL" id="QGDT01000007">
    <property type="protein sequence ID" value="PWJ57388.1"/>
    <property type="molecule type" value="Genomic_DNA"/>
</dbReference>
<dbReference type="CDD" id="cd07719">
    <property type="entry name" value="arylsulfatase_AtsA-like_MBL-fold"/>
    <property type="match status" value="1"/>
</dbReference>
<evidence type="ECO:0000313" key="5">
    <source>
        <dbReference type="EMBL" id="PWJ57388.1"/>
    </source>
</evidence>
<evidence type="ECO:0000256" key="3">
    <source>
        <dbReference type="SAM" id="SignalP"/>
    </source>
</evidence>
<keyword evidence="3" id="KW-0732">Signal</keyword>
<dbReference type="Pfam" id="PF14240">
    <property type="entry name" value="YHYH"/>
    <property type="match status" value="1"/>
</dbReference>
<comment type="caution">
    <text evidence="5">The sequence shown here is derived from an EMBL/GenBank/DDBJ whole genome shotgun (WGS) entry which is preliminary data.</text>
</comment>
<feature type="compositionally biased region" description="Basic and acidic residues" evidence="2">
    <location>
        <begin position="651"/>
        <end position="675"/>
    </location>
</feature>
<keyword evidence="6" id="KW-1185">Reference proteome</keyword>
<evidence type="ECO:0000256" key="2">
    <source>
        <dbReference type="SAM" id="MobiDB-lite"/>
    </source>
</evidence>
<feature type="chain" id="PRO_5016404166" evidence="3">
    <location>
        <begin position="19"/>
        <end position="675"/>
    </location>
</feature>
<dbReference type="InterPro" id="IPR036866">
    <property type="entry name" value="RibonucZ/Hydroxyglut_hydro"/>
</dbReference>
<dbReference type="InterPro" id="IPR018247">
    <property type="entry name" value="EF_Hand_1_Ca_BS"/>
</dbReference>
<name>A0A316AJA4_9BACT</name>
<dbReference type="OrthoDB" id="665834at2"/>
<dbReference type="Gene3D" id="1.10.238.10">
    <property type="entry name" value="EF-hand"/>
    <property type="match status" value="1"/>
</dbReference>
<feature type="region of interest" description="Disordered" evidence="2">
    <location>
        <begin position="584"/>
        <end position="675"/>
    </location>
</feature>
<feature type="domain" description="Metallo-beta-lactamase" evidence="4">
    <location>
        <begin position="42"/>
        <end position="231"/>
    </location>
</feature>
<dbReference type="PANTHER" id="PTHR46018">
    <property type="entry name" value="ZINC PHOSPHODIESTERASE ELAC PROTEIN 1"/>
    <property type="match status" value="1"/>
</dbReference>
<dbReference type="InterPro" id="IPR025924">
    <property type="entry name" value="YHYH_dom"/>
</dbReference>
<dbReference type="RefSeq" id="WP_109675080.1">
    <property type="nucleotide sequence ID" value="NZ_QGDT01000007.1"/>
</dbReference>
<dbReference type="InterPro" id="IPR001279">
    <property type="entry name" value="Metallo-B-lactamas"/>
</dbReference>
<evidence type="ECO:0000313" key="6">
    <source>
        <dbReference type="Proteomes" id="UP000245880"/>
    </source>
</evidence>
<evidence type="ECO:0000256" key="1">
    <source>
        <dbReference type="ARBA" id="ARBA00022801"/>
    </source>
</evidence>
<dbReference type="PANTHER" id="PTHR46018:SF2">
    <property type="entry name" value="ZINC PHOSPHODIESTERASE ELAC PROTEIN 1"/>
    <property type="match status" value="1"/>
</dbReference>
<keyword evidence="1" id="KW-0378">Hydrolase</keyword>
<accession>A0A316AJA4</accession>
<feature type="compositionally biased region" description="Basic and acidic residues" evidence="2">
    <location>
        <begin position="628"/>
        <end position="642"/>
    </location>
</feature>
<dbReference type="SUPFAM" id="SSF56281">
    <property type="entry name" value="Metallo-hydrolase/oxidoreductase"/>
    <property type="match status" value="1"/>
</dbReference>
<reference evidence="5 6" key="1">
    <citation type="submission" date="2018-03" db="EMBL/GenBank/DDBJ databases">
        <title>Genomic Encyclopedia of Archaeal and Bacterial Type Strains, Phase II (KMG-II): from individual species to whole genera.</title>
        <authorList>
            <person name="Goeker M."/>
        </authorList>
    </citation>
    <scope>NUCLEOTIDE SEQUENCE [LARGE SCALE GENOMIC DNA]</scope>
    <source>
        <strain evidence="5 6">DSM 100346</strain>
    </source>
</reference>
<evidence type="ECO:0000259" key="4">
    <source>
        <dbReference type="SMART" id="SM00849"/>
    </source>
</evidence>
<dbReference type="AlphaFoldDB" id="A0A316AJA4"/>
<feature type="signal peptide" evidence="3">
    <location>
        <begin position="1"/>
        <end position="18"/>
    </location>
</feature>
<dbReference type="GO" id="GO:0042781">
    <property type="term" value="F:3'-tRNA processing endoribonuclease activity"/>
    <property type="evidence" value="ECO:0007669"/>
    <property type="project" value="TreeGrafter"/>
</dbReference>
<dbReference type="InterPro" id="IPR044094">
    <property type="entry name" value="AtsA-like_MBL-fold"/>
</dbReference>
<gene>
    <name evidence="5" type="ORF">CLV98_10795</name>
</gene>
<dbReference type="Pfam" id="PF12706">
    <property type="entry name" value="Lactamase_B_2"/>
    <property type="match status" value="1"/>
</dbReference>
<dbReference type="SUPFAM" id="SSF47473">
    <property type="entry name" value="EF-hand"/>
    <property type="match status" value="1"/>
</dbReference>
<protein>
    <submittedName>
        <fullName evidence="5">Ribonuclease BN (tRNA processing enzyme)</fullName>
    </submittedName>
</protein>
<dbReference type="Gene3D" id="3.60.15.10">
    <property type="entry name" value="Ribonuclease Z/Hydroxyacylglutathione hydrolase-like"/>
    <property type="match status" value="1"/>
</dbReference>
<dbReference type="SMART" id="SM00849">
    <property type="entry name" value="Lactamase_B"/>
    <property type="match status" value="1"/>
</dbReference>
<organism evidence="5 6">
    <name type="scientific">Dyadobacter jejuensis</name>
    <dbReference type="NCBI Taxonomy" id="1082580"/>
    <lineage>
        <taxon>Bacteria</taxon>
        <taxon>Pseudomonadati</taxon>
        <taxon>Bacteroidota</taxon>
        <taxon>Cytophagia</taxon>
        <taxon>Cytophagales</taxon>
        <taxon>Spirosomataceae</taxon>
        <taxon>Dyadobacter</taxon>
    </lineage>
</organism>
<proteinExistence type="predicted"/>
<dbReference type="Proteomes" id="UP000245880">
    <property type="component" value="Unassembled WGS sequence"/>
</dbReference>
<dbReference type="InterPro" id="IPR011992">
    <property type="entry name" value="EF-hand-dom_pair"/>
</dbReference>
<dbReference type="PROSITE" id="PS00018">
    <property type="entry name" value="EF_HAND_1"/>
    <property type="match status" value="1"/>
</dbReference>